<accession>A0A8J6QM69</accession>
<feature type="transmembrane region" description="Helical" evidence="1">
    <location>
        <begin position="60"/>
        <end position="80"/>
    </location>
</feature>
<proteinExistence type="predicted"/>
<sequence length="121" mass="13629">MTAGFYDVVLTVAQWSIFTLELLGIGIIMLFSLYATFYNLNLLIKKGTSEELFHSYRLQLARGILLGLEFLVAADIIKTVAVELTFASVGMLAVIVLIRTFLSFAIEMEMTGCRPWQKQQK</sequence>
<keyword evidence="1" id="KW-0812">Transmembrane</keyword>
<name>A0A8J6QM69_9BACT</name>
<keyword evidence="3" id="KW-1185">Reference proteome</keyword>
<evidence type="ECO:0000256" key="1">
    <source>
        <dbReference type="SAM" id="Phobius"/>
    </source>
</evidence>
<feature type="transmembrane region" description="Helical" evidence="1">
    <location>
        <begin position="12"/>
        <end position="40"/>
    </location>
</feature>
<reference evidence="2" key="1">
    <citation type="submission" date="2020-09" db="EMBL/GenBank/DDBJ databases">
        <title>Pelobacter alkaliphilus sp. nov., a novel anaerobic arsenate-reducing bacterium from terrestrial mud volcano.</title>
        <authorList>
            <person name="Khomyakova M.A."/>
            <person name="Merkel A.Y."/>
            <person name="Slobodkin A.I."/>
        </authorList>
    </citation>
    <scope>NUCLEOTIDE SEQUENCE</scope>
    <source>
        <strain evidence="2">M08fum</strain>
    </source>
</reference>
<dbReference type="InterPro" id="IPR012427">
    <property type="entry name" value="DUF1622"/>
</dbReference>
<keyword evidence="1" id="KW-1133">Transmembrane helix</keyword>
<dbReference type="Pfam" id="PF07784">
    <property type="entry name" value="DUF1622"/>
    <property type="match status" value="1"/>
</dbReference>
<organism evidence="2 3">
    <name type="scientific">Pelovirga terrestris</name>
    <dbReference type="NCBI Taxonomy" id="2771352"/>
    <lineage>
        <taxon>Bacteria</taxon>
        <taxon>Pseudomonadati</taxon>
        <taxon>Thermodesulfobacteriota</taxon>
        <taxon>Desulfuromonadia</taxon>
        <taxon>Geobacterales</taxon>
        <taxon>Geobacteraceae</taxon>
        <taxon>Pelovirga</taxon>
    </lineage>
</organism>
<dbReference type="EMBL" id="JACWUN010000002">
    <property type="protein sequence ID" value="MBD1399548.1"/>
    <property type="molecule type" value="Genomic_DNA"/>
</dbReference>
<dbReference type="Proteomes" id="UP000632828">
    <property type="component" value="Unassembled WGS sequence"/>
</dbReference>
<evidence type="ECO:0000313" key="3">
    <source>
        <dbReference type="Proteomes" id="UP000632828"/>
    </source>
</evidence>
<feature type="transmembrane region" description="Helical" evidence="1">
    <location>
        <begin position="86"/>
        <end position="106"/>
    </location>
</feature>
<evidence type="ECO:0000313" key="2">
    <source>
        <dbReference type="EMBL" id="MBD1399548.1"/>
    </source>
</evidence>
<dbReference type="AlphaFoldDB" id="A0A8J6QM69"/>
<comment type="caution">
    <text evidence="2">The sequence shown here is derived from an EMBL/GenBank/DDBJ whole genome shotgun (WGS) entry which is preliminary data.</text>
</comment>
<dbReference type="PANTHER" id="PTHR38468:SF1">
    <property type="entry name" value="SLL0939 PROTEIN"/>
    <property type="match status" value="1"/>
</dbReference>
<dbReference type="PANTHER" id="PTHR38468">
    <property type="entry name" value="SLL0939 PROTEIN"/>
    <property type="match status" value="1"/>
</dbReference>
<protein>
    <submittedName>
        <fullName evidence="2">DUF1622 domain-containing protein</fullName>
    </submittedName>
</protein>
<gene>
    <name evidence="2" type="ORF">ICT70_02585</name>
</gene>
<dbReference type="RefSeq" id="WP_191153821.1">
    <property type="nucleotide sequence ID" value="NZ_JACWUN010000002.1"/>
</dbReference>
<keyword evidence="1" id="KW-0472">Membrane</keyword>